<feature type="domain" description="Retrotransposon Copia-like N-terminal" evidence="2">
    <location>
        <begin position="33"/>
        <end position="79"/>
    </location>
</feature>
<evidence type="ECO:0000256" key="1">
    <source>
        <dbReference type="SAM" id="MobiDB-lite"/>
    </source>
</evidence>
<dbReference type="PANTHER" id="PTHR37610:SF40">
    <property type="entry name" value="OS01G0909600 PROTEIN"/>
    <property type="match status" value="1"/>
</dbReference>
<dbReference type="OrthoDB" id="911950at2759"/>
<evidence type="ECO:0000259" key="2">
    <source>
        <dbReference type="Pfam" id="PF14244"/>
    </source>
</evidence>
<protein>
    <submittedName>
        <fullName evidence="4">Uncharacterized protein LOC105155225</fullName>
    </submittedName>
</protein>
<gene>
    <name evidence="4" type="primary">LOC105155225</name>
</gene>
<proteinExistence type="predicted"/>
<sequence length="237" mass="27019">MEDSGRNQRQPMSPVMEMGEGGKQQVPETLQLHGSDHPGMILVSTSLTKNNYLTWSYAIKRALDLKMKLCCIDDTSAKPGVTEPFFEHWMRVDIMVTTWILNCISKEIVGSFMYAKSARTLWLDLEERYGECNGPLLYQLQREIASLTQGTKSVVEYFSRLCMIWDELDELMPTPQCTCGCTCGAFKIAAEQATFTRLTQFLMGLSDNFDHLRDQLLVMDPTPIVNKAYSMMLRVEK</sequence>
<organism evidence="3 4">
    <name type="scientific">Sesamum indicum</name>
    <name type="common">Oriental sesame</name>
    <name type="synonym">Sesamum orientale</name>
    <dbReference type="NCBI Taxonomy" id="4182"/>
    <lineage>
        <taxon>Eukaryota</taxon>
        <taxon>Viridiplantae</taxon>
        <taxon>Streptophyta</taxon>
        <taxon>Embryophyta</taxon>
        <taxon>Tracheophyta</taxon>
        <taxon>Spermatophyta</taxon>
        <taxon>Magnoliopsida</taxon>
        <taxon>eudicotyledons</taxon>
        <taxon>Gunneridae</taxon>
        <taxon>Pentapetalae</taxon>
        <taxon>asterids</taxon>
        <taxon>lamiids</taxon>
        <taxon>Lamiales</taxon>
        <taxon>Pedaliaceae</taxon>
        <taxon>Sesamum</taxon>
    </lineage>
</organism>
<evidence type="ECO:0000313" key="4">
    <source>
        <dbReference type="RefSeq" id="XP_011069398.1"/>
    </source>
</evidence>
<dbReference type="RefSeq" id="XP_011069398.1">
    <property type="nucleotide sequence ID" value="XM_011071096.1"/>
</dbReference>
<dbReference type="PANTHER" id="PTHR37610">
    <property type="entry name" value="CCHC-TYPE DOMAIN-CONTAINING PROTEIN"/>
    <property type="match status" value="1"/>
</dbReference>
<accession>A0A6I9SJB0</accession>
<dbReference type="AlphaFoldDB" id="A0A6I9SJB0"/>
<reference evidence="4" key="1">
    <citation type="submission" date="2025-08" db="UniProtKB">
        <authorList>
            <consortium name="RefSeq"/>
        </authorList>
    </citation>
    <scope>IDENTIFICATION</scope>
</reference>
<dbReference type="InterPro" id="IPR029472">
    <property type="entry name" value="Copia-like_N"/>
</dbReference>
<dbReference type="KEGG" id="sind:105155225"/>
<keyword evidence="3" id="KW-1185">Reference proteome</keyword>
<name>A0A6I9SJB0_SESIN</name>
<feature type="region of interest" description="Disordered" evidence="1">
    <location>
        <begin position="1"/>
        <end position="23"/>
    </location>
</feature>
<dbReference type="GeneID" id="105155225"/>
<dbReference type="Pfam" id="PF14244">
    <property type="entry name" value="Retrotran_gag_3"/>
    <property type="match status" value="1"/>
</dbReference>
<dbReference type="Proteomes" id="UP000504604">
    <property type="component" value="Unplaced"/>
</dbReference>
<dbReference type="InParanoid" id="A0A6I9SJB0"/>
<evidence type="ECO:0000313" key="3">
    <source>
        <dbReference type="Proteomes" id="UP000504604"/>
    </source>
</evidence>